<dbReference type="AlphaFoldDB" id="A0A820QPY1"/>
<comment type="caution">
    <text evidence="1">The sequence shown here is derived from an EMBL/GenBank/DDBJ whole genome shotgun (WGS) entry which is preliminary data.</text>
</comment>
<organism evidence="1 2">
    <name type="scientific">Adineta steineri</name>
    <dbReference type="NCBI Taxonomy" id="433720"/>
    <lineage>
        <taxon>Eukaryota</taxon>
        <taxon>Metazoa</taxon>
        <taxon>Spiralia</taxon>
        <taxon>Gnathifera</taxon>
        <taxon>Rotifera</taxon>
        <taxon>Eurotatoria</taxon>
        <taxon>Bdelloidea</taxon>
        <taxon>Adinetida</taxon>
        <taxon>Adinetidae</taxon>
        <taxon>Adineta</taxon>
    </lineage>
</organism>
<protein>
    <submittedName>
        <fullName evidence="1">Uncharacterized protein</fullName>
    </submittedName>
</protein>
<name>A0A820QPY1_9BILA</name>
<evidence type="ECO:0000313" key="2">
    <source>
        <dbReference type="Proteomes" id="UP000663844"/>
    </source>
</evidence>
<accession>A0A820QPY1</accession>
<gene>
    <name evidence="1" type="ORF">OXD698_LOCUS52876</name>
</gene>
<reference evidence="1" key="1">
    <citation type="submission" date="2021-02" db="EMBL/GenBank/DDBJ databases">
        <authorList>
            <person name="Nowell W R."/>
        </authorList>
    </citation>
    <scope>NUCLEOTIDE SEQUENCE</scope>
</reference>
<evidence type="ECO:0000313" key="1">
    <source>
        <dbReference type="EMBL" id="CAF4425005.1"/>
    </source>
</evidence>
<dbReference type="Proteomes" id="UP000663844">
    <property type="component" value="Unassembled WGS sequence"/>
</dbReference>
<proteinExistence type="predicted"/>
<feature type="non-terminal residue" evidence="1">
    <location>
        <position position="25"/>
    </location>
</feature>
<sequence>MFLLSDLYRVAINVGDRALSPGMKK</sequence>
<dbReference type="EMBL" id="CAJOAZ010029409">
    <property type="protein sequence ID" value="CAF4425005.1"/>
    <property type="molecule type" value="Genomic_DNA"/>
</dbReference>